<dbReference type="EMBL" id="SWLB01000016">
    <property type="protein sequence ID" value="KAF3327992.1"/>
    <property type="molecule type" value="Genomic_DNA"/>
</dbReference>
<dbReference type="OrthoDB" id="1938010at2759"/>
<evidence type="ECO:0000313" key="2">
    <source>
        <dbReference type="EMBL" id="KAF3327992.1"/>
    </source>
</evidence>
<accession>A0A833QXT3</accession>
<evidence type="ECO:0000313" key="3">
    <source>
        <dbReference type="Proteomes" id="UP000623129"/>
    </source>
</evidence>
<evidence type="ECO:0000256" key="1">
    <source>
        <dbReference type="SAM" id="MobiDB-lite"/>
    </source>
</evidence>
<reference evidence="2" key="1">
    <citation type="submission" date="2020-01" db="EMBL/GenBank/DDBJ databases">
        <title>Genome sequence of Kobresia littledalei, the first chromosome-level genome in the family Cyperaceae.</title>
        <authorList>
            <person name="Qu G."/>
        </authorList>
    </citation>
    <scope>NUCLEOTIDE SEQUENCE</scope>
    <source>
        <strain evidence="2">C.B.Clarke</strain>
        <tissue evidence="2">Leaf</tissue>
    </source>
</reference>
<keyword evidence="3" id="KW-1185">Reference proteome</keyword>
<feature type="compositionally biased region" description="Polar residues" evidence="1">
    <location>
        <begin position="53"/>
        <end position="62"/>
    </location>
</feature>
<sequence>MQNHFVEVQIHYVNADKDKLKKNTATATTKNDPSKDASKPVPGPRLTKGLLKCSTSKPSTDPSDYELSEKNNLIEDTNIPSNVSTSVKEPLIEPVEEVCNFSLVETNEKAVYRGEKKPMSRKGKH</sequence>
<comment type="caution">
    <text evidence="2">The sequence shown here is derived from an EMBL/GenBank/DDBJ whole genome shotgun (WGS) entry which is preliminary data.</text>
</comment>
<proteinExistence type="predicted"/>
<feature type="region of interest" description="Disordered" evidence="1">
    <location>
        <begin position="16"/>
        <end position="81"/>
    </location>
</feature>
<organism evidence="2 3">
    <name type="scientific">Carex littledalei</name>
    <dbReference type="NCBI Taxonomy" id="544730"/>
    <lineage>
        <taxon>Eukaryota</taxon>
        <taxon>Viridiplantae</taxon>
        <taxon>Streptophyta</taxon>
        <taxon>Embryophyta</taxon>
        <taxon>Tracheophyta</taxon>
        <taxon>Spermatophyta</taxon>
        <taxon>Magnoliopsida</taxon>
        <taxon>Liliopsida</taxon>
        <taxon>Poales</taxon>
        <taxon>Cyperaceae</taxon>
        <taxon>Cyperoideae</taxon>
        <taxon>Cariceae</taxon>
        <taxon>Carex</taxon>
        <taxon>Carex subgen. Euthyceras</taxon>
    </lineage>
</organism>
<gene>
    <name evidence="2" type="ORF">FCM35_KLT06598</name>
</gene>
<name>A0A833QXT3_9POAL</name>
<protein>
    <submittedName>
        <fullName evidence="2">Uncharacterized protein</fullName>
    </submittedName>
</protein>
<dbReference type="Proteomes" id="UP000623129">
    <property type="component" value="Unassembled WGS sequence"/>
</dbReference>
<dbReference type="AlphaFoldDB" id="A0A833QXT3"/>